<sequence length="167" mass="17339">MAKKYVTVALAALMMNLSVLASTPLSRGTALSVRIVSQVTSKEEGSPSAIVENDVKSADGKVLIKRGTPVQLQIDRQKARGCGKPGSVAVKCVSTNAVDGQNIMLEGSVSDEGNDKKGLSIGLGVGLGLTFLPGVGFAFLAIKGEQAVVESNTIIPTVFVMNDYSIE</sequence>
<organism evidence="2 3">
    <name type="scientific">Candidatus Limisoma intestinavium</name>
    <dbReference type="NCBI Taxonomy" id="2840856"/>
    <lineage>
        <taxon>Bacteria</taxon>
        <taxon>Pseudomonadati</taxon>
        <taxon>Bacteroidota</taxon>
        <taxon>Bacteroidia</taxon>
        <taxon>Bacteroidales</taxon>
        <taxon>Candidatus Limisoma</taxon>
    </lineage>
</organism>
<keyword evidence="1" id="KW-0732">Signal</keyword>
<accession>A0A9D1IMK4</accession>
<evidence type="ECO:0000256" key="1">
    <source>
        <dbReference type="SAM" id="SignalP"/>
    </source>
</evidence>
<feature type="signal peptide" evidence="1">
    <location>
        <begin position="1"/>
        <end position="21"/>
    </location>
</feature>
<dbReference type="Proteomes" id="UP000824076">
    <property type="component" value="Unassembled WGS sequence"/>
</dbReference>
<dbReference type="InterPro" id="IPR042217">
    <property type="entry name" value="T4SS_VirB10/TrbI"/>
</dbReference>
<reference evidence="2" key="2">
    <citation type="journal article" date="2021" name="PeerJ">
        <title>Extensive microbial diversity within the chicken gut microbiome revealed by metagenomics and culture.</title>
        <authorList>
            <person name="Gilroy R."/>
            <person name="Ravi A."/>
            <person name="Getino M."/>
            <person name="Pursley I."/>
            <person name="Horton D.L."/>
            <person name="Alikhan N.F."/>
            <person name="Baker D."/>
            <person name="Gharbi K."/>
            <person name="Hall N."/>
            <person name="Watson M."/>
            <person name="Adriaenssens E.M."/>
            <person name="Foster-Nyarko E."/>
            <person name="Jarju S."/>
            <person name="Secka A."/>
            <person name="Antonio M."/>
            <person name="Oren A."/>
            <person name="Chaudhuri R.R."/>
            <person name="La Ragione R."/>
            <person name="Hildebrand F."/>
            <person name="Pallen M.J."/>
        </authorList>
    </citation>
    <scope>NUCLEOTIDE SEQUENCE</scope>
    <source>
        <strain evidence="2">17073</strain>
    </source>
</reference>
<feature type="chain" id="PRO_5039170385" evidence="1">
    <location>
        <begin position="22"/>
        <end position="167"/>
    </location>
</feature>
<dbReference type="Gene3D" id="2.40.128.260">
    <property type="entry name" value="Type IV secretion system, VirB10/TraB/TrbI"/>
    <property type="match status" value="1"/>
</dbReference>
<protein>
    <submittedName>
        <fullName evidence="2">Uncharacterized protein</fullName>
    </submittedName>
</protein>
<proteinExistence type="predicted"/>
<reference evidence="2" key="1">
    <citation type="submission" date="2020-10" db="EMBL/GenBank/DDBJ databases">
        <authorList>
            <person name="Gilroy R."/>
        </authorList>
    </citation>
    <scope>NUCLEOTIDE SEQUENCE</scope>
    <source>
        <strain evidence="2">17073</strain>
    </source>
</reference>
<gene>
    <name evidence="2" type="ORF">IAD18_06625</name>
</gene>
<evidence type="ECO:0000313" key="3">
    <source>
        <dbReference type="Proteomes" id="UP000824076"/>
    </source>
</evidence>
<dbReference type="EMBL" id="DVMS01000187">
    <property type="protein sequence ID" value="HIU39321.1"/>
    <property type="molecule type" value="Genomic_DNA"/>
</dbReference>
<dbReference type="AlphaFoldDB" id="A0A9D1IMK4"/>
<comment type="caution">
    <text evidence="2">The sequence shown here is derived from an EMBL/GenBank/DDBJ whole genome shotgun (WGS) entry which is preliminary data.</text>
</comment>
<evidence type="ECO:0000313" key="2">
    <source>
        <dbReference type="EMBL" id="HIU39321.1"/>
    </source>
</evidence>
<name>A0A9D1IMK4_9BACT</name>